<comment type="subcellular location">
    <subcellularLocation>
        <location evidence="1">Membrane</location>
        <topology evidence="1">Multi-pass membrane protein</topology>
    </subcellularLocation>
</comment>
<dbReference type="PANTHER" id="PTHR23511">
    <property type="entry name" value="SYNAPTIC VESICLE GLYCOPROTEIN 2"/>
    <property type="match status" value="1"/>
</dbReference>
<feature type="transmembrane region" description="Helical" evidence="7">
    <location>
        <begin position="372"/>
        <end position="390"/>
    </location>
</feature>
<evidence type="ECO:0000256" key="2">
    <source>
        <dbReference type="ARBA" id="ARBA00022448"/>
    </source>
</evidence>
<dbReference type="OMA" id="LWIAYFM"/>
<feature type="transmembrane region" description="Helical" evidence="7">
    <location>
        <begin position="458"/>
        <end position="478"/>
    </location>
</feature>
<proteinExistence type="predicted"/>
<sequence>MESAADSCVASLDSPKESSEGATEALNDDLSNRDSSVALLLKTANQDQRETQIFHIDDVLSGIKLGQFHWRMLALVGGGYFAVCSEMMLFIFLTTAVKKEWQLGDMDFPWLPFCTGLTGIIGGYIAGVISDAHGRRLPFLFGIIFIALFGVVSAFAPSFLLFIASRCMVAIGTGAFESVGFVLLLECLPKHRRGAILVIVTLCGALGAVTASGLNWLIQPRFGWRWFVCACAAPAILLLMFQPFAFFESPRFLLAVGKRREAEKVLLAIARINKCFLPDLDKIISPPSVKPRFVLFHLFTEKLRRHTLAFSLIWFLQAAGYWGVTVYLPEYMDKLGVDPYLNMFSVFIGEIPGLFLAMILIESHMLGRIRTLRFFSSLTAGSLLVFSIIPHHAFKAVLIIACYFSMVPIYSILNAFTPELYPTDIRSTAMAWMNVLIEIPGLITPFASASLVSSDLPWLYPVTWGSVFLIQCLLTLAIKTETAGKELRDCVSEDQS</sequence>
<protein>
    <submittedName>
        <fullName evidence="10">Uncharacterized protein LOC106050771</fullName>
    </submittedName>
</protein>
<organism evidence="9 10">
    <name type="scientific">Biomphalaria glabrata</name>
    <name type="common">Bloodfluke planorb</name>
    <name type="synonym">Freshwater snail</name>
    <dbReference type="NCBI Taxonomy" id="6526"/>
    <lineage>
        <taxon>Eukaryota</taxon>
        <taxon>Metazoa</taxon>
        <taxon>Spiralia</taxon>
        <taxon>Lophotrochozoa</taxon>
        <taxon>Mollusca</taxon>
        <taxon>Gastropoda</taxon>
        <taxon>Heterobranchia</taxon>
        <taxon>Euthyneura</taxon>
        <taxon>Panpulmonata</taxon>
        <taxon>Hygrophila</taxon>
        <taxon>Lymnaeoidea</taxon>
        <taxon>Planorbidae</taxon>
        <taxon>Biomphalaria</taxon>
    </lineage>
</organism>
<dbReference type="AlphaFoldDB" id="A0A9W3BMA0"/>
<evidence type="ECO:0000256" key="4">
    <source>
        <dbReference type="ARBA" id="ARBA00022989"/>
    </source>
</evidence>
<dbReference type="GO" id="GO:0022857">
    <property type="term" value="F:transmembrane transporter activity"/>
    <property type="evidence" value="ECO:0007669"/>
    <property type="project" value="InterPro"/>
</dbReference>
<dbReference type="InterPro" id="IPR036259">
    <property type="entry name" value="MFS_trans_sf"/>
</dbReference>
<evidence type="ECO:0000256" key="6">
    <source>
        <dbReference type="SAM" id="MobiDB-lite"/>
    </source>
</evidence>
<accession>A0A9W3BMA0</accession>
<dbReference type="Pfam" id="PF07690">
    <property type="entry name" value="MFS_1"/>
    <property type="match status" value="1"/>
</dbReference>
<gene>
    <name evidence="10" type="primary">LOC106050771</name>
</gene>
<dbReference type="PROSITE" id="PS50850">
    <property type="entry name" value="MFS"/>
    <property type="match status" value="1"/>
</dbReference>
<keyword evidence="5 7" id="KW-0472">Membrane</keyword>
<dbReference type="InterPro" id="IPR020846">
    <property type="entry name" value="MFS_dom"/>
</dbReference>
<feature type="transmembrane region" description="Helical" evidence="7">
    <location>
        <begin position="429"/>
        <end position="452"/>
    </location>
</feature>
<feature type="transmembrane region" description="Helical" evidence="7">
    <location>
        <begin position="340"/>
        <end position="360"/>
    </location>
</feature>
<evidence type="ECO:0000313" key="10">
    <source>
        <dbReference type="RefSeq" id="XP_055900661.1"/>
    </source>
</evidence>
<feature type="transmembrane region" description="Helical" evidence="7">
    <location>
        <begin position="195"/>
        <end position="218"/>
    </location>
</feature>
<dbReference type="GeneID" id="106050771"/>
<keyword evidence="3 7" id="KW-0812">Transmembrane</keyword>
<dbReference type="InterPro" id="IPR011701">
    <property type="entry name" value="MFS"/>
</dbReference>
<dbReference type="SUPFAM" id="SSF103473">
    <property type="entry name" value="MFS general substrate transporter"/>
    <property type="match status" value="1"/>
</dbReference>
<reference evidence="10" key="1">
    <citation type="submission" date="2025-08" db="UniProtKB">
        <authorList>
            <consortium name="RefSeq"/>
        </authorList>
    </citation>
    <scope>IDENTIFICATION</scope>
</reference>
<evidence type="ECO:0000256" key="5">
    <source>
        <dbReference type="ARBA" id="ARBA00023136"/>
    </source>
</evidence>
<evidence type="ECO:0000313" key="9">
    <source>
        <dbReference type="Proteomes" id="UP001165740"/>
    </source>
</evidence>
<feature type="region of interest" description="Disordered" evidence="6">
    <location>
        <begin position="1"/>
        <end position="27"/>
    </location>
</feature>
<keyword evidence="2" id="KW-0813">Transport</keyword>
<feature type="transmembrane region" description="Helical" evidence="7">
    <location>
        <begin position="169"/>
        <end position="188"/>
    </location>
</feature>
<feature type="transmembrane region" description="Helical" evidence="7">
    <location>
        <begin position="108"/>
        <end position="127"/>
    </location>
</feature>
<dbReference type="Gene3D" id="1.20.1250.20">
    <property type="entry name" value="MFS general substrate transporter like domains"/>
    <property type="match status" value="1"/>
</dbReference>
<feature type="transmembrane region" description="Helical" evidence="7">
    <location>
        <begin position="73"/>
        <end position="96"/>
    </location>
</feature>
<name>A0A9W3BMA0_BIOGL</name>
<evidence type="ECO:0000256" key="7">
    <source>
        <dbReference type="SAM" id="Phobius"/>
    </source>
</evidence>
<feature type="transmembrane region" description="Helical" evidence="7">
    <location>
        <begin position="224"/>
        <end position="241"/>
    </location>
</feature>
<feature type="transmembrane region" description="Helical" evidence="7">
    <location>
        <begin position="139"/>
        <end position="163"/>
    </location>
</feature>
<evidence type="ECO:0000256" key="3">
    <source>
        <dbReference type="ARBA" id="ARBA00022692"/>
    </source>
</evidence>
<dbReference type="GO" id="GO:0016020">
    <property type="term" value="C:membrane"/>
    <property type="evidence" value="ECO:0007669"/>
    <property type="project" value="UniProtKB-SubCell"/>
</dbReference>
<dbReference type="Proteomes" id="UP001165740">
    <property type="component" value="Chromosome 10"/>
</dbReference>
<feature type="transmembrane region" description="Helical" evidence="7">
    <location>
        <begin position="396"/>
        <end position="417"/>
    </location>
</feature>
<evidence type="ECO:0000259" key="8">
    <source>
        <dbReference type="PROSITE" id="PS50850"/>
    </source>
</evidence>
<keyword evidence="9" id="KW-1185">Reference proteome</keyword>
<feature type="domain" description="Major facilitator superfamily (MFS) profile" evidence="8">
    <location>
        <begin position="72"/>
        <end position="483"/>
    </location>
</feature>
<dbReference type="PANTHER" id="PTHR23511:SF5">
    <property type="entry name" value="MAJOR FACILITATOR-TYPE TRANSPORTER HXNZ-RELATED"/>
    <property type="match status" value="1"/>
</dbReference>
<feature type="transmembrane region" description="Helical" evidence="7">
    <location>
        <begin position="308"/>
        <end position="328"/>
    </location>
</feature>
<dbReference type="OrthoDB" id="10262656at2759"/>
<keyword evidence="4 7" id="KW-1133">Transmembrane helix</keyword>
<evidence type="ECO:0000256" key="1">
    <source>
        <dbReference type="ARBA" id="ARBA00004141"/>
    </source>
</evidence>
<dbReference type="RefSeq" id="XP_055900661.1">
    <property type="nucleotide sequence ID" value="XM_056044686.1"/>
</dbReference>